<dbReference type="InterPro" id="IPR009057">
    <property type="entry name" value="Homeodomain-like_sf"/>
</dbReference>
<comment type="caution">
    <text evidence="7">The sequence shown here is derived from an EMBL/GenBank/DDBJ whole genome shotgun (WGS) entry which is preliminary data.</text>
</comment>
<evidence type="ECO:0000256" key="4">
    <source>
        <dbReference type="PROSITE-ProRule" id="PRU00169"/>
    </source>
</evidence>
<keyword evidence="1" id="KW-0805">Transcription regulation</keyword>
<dbReference type="PROSITE" id="PS50110">
    <property type="entry name" value="RESPONSE_REGULATORY"/>
    <property type="match status" value="1"/>
</dbReference>
<dbReference type="EMBL" id="BORS01000009">
    <property type="protein sequence ID" value="GIO43120.1"/>
    <property type="molecule type" value="Genomic_DNA"/>
</dbReference>
<dbReference type="Proteomes" id="UP000678895">
    <property type="component" value="Unassembled WGS sequence"/>
</dbReference>
<dbReference type="RefSeq" id="WP_301628002.1">
    <property type="nucleotide sequence ID" value="NZ_BORS01000009.1"/>
</dbReference>
<evidence type="ECO:0000256" key="2">
    <source>
        <dbReference type="ARBA" id="ARBA00023125"/>
    </source>
</evidence>
<dbReference type="Gene3D" id="3.40.50.2300">
    <property type="match status" value="1"/>
</dbReference>
<organism evidence="7 8">
    <name type="scientific">Paenibacillus apis</name>
    <dbReference type="NCBI Taxonomy" id="1792174"/>
    <lineage>
        <taxon>Bacteria</taxon>
        <taxon>Bacillati</taxon>
        <taxon>Bacillota</taxon>
        <taxon>Bacilli</taxon>
        <taxon>Bacillales</taxon>
        <taxon>Paenibacillaceae</taxon>
        <taxon>Paenibacillus</taxon>
    </lineage>
</organism>
<feature type="domain" description="HTH araC/xylS-type" evidence="5">
    <location>
        <begin position="397"/>
        <end position="496"/>
    </location>
</feature>
<protein>
    <submittedName>
        <fullName evidence="7">DNA-binding response regulator</fullName>
    </submittedName>
</protein>
<dbReference type="InterPro" id="IPR018060">
    <property type="entry name" value="HTH_AraC"/>
</dbReference>
<dbReference type="PRINTS" id="PR00032">
    <property type="entry name" value="HTHARAC"/>
</dbReference>
<dbReference type="SMART" id="SM00448">
    <property type="entry name" value="REC"/>
    <property type="match status" value="1"/>
</dbReference>
<sequence>MLRIIIVDDEASIREGLAKMIGKESSRFLIAGSFSNGQEALGFISAEEIDLVITDIRMPLVDGLELIKEVKMIRPETNCIIMSGFTDFEYARQALLYAAVDYMLKPINKKQLFERLYALDEEKTASLKKEQQYRSGLLLPYLKTTLSHCSRLPELVLPQPYFSVLALKANDMDTLRSGVRRLQRQEQCCFDPVDADDQILAMVCYYSHKPGPEDIVQFAEQLRQFPHSGGIVNIGASPGYDNPVLLGKAFSEAKRACDHGIYCHSCWNFIHFIEAADPYQDAALLFAGCRETLVQDLQLINIPQIVHGLEALFEQLRERKADMASILHLCRLIDETAFVELQEWGELYSEGAAKALEAQLLACMSFDEMKRLFVGEFTKTLEHIRSVRMAQAGKSVETVKRWIKAHYDQPAELGSLARMVYLTPSYLSKLFKHETGMTITDYLIEVRIKKAKLLLKHSSDMKIHEIGSEVGYPDPAYFNKLFKRMVGITPNEYRRRVH</sequence>
<dbReference type="InterPro" id="IPR001789">
    <property type="entry name" value="Sig_transdc_resp-reg_receiver"/>
</dbReference>
<dbReference type="PANTHER" id="PTHR43280">
    <property type="entry name" value="ARAC-FAMILY TRANSCRIPTIONAL REGULATOR"/>
    <property type="match status" value="1"/>
</dbReference>
<feature type="modified residue" description="4-aspartylphosphate" evidence="4">
    <location>
        <position position="55"/>
    </location>
</feature>
<feature type="domain" description="Response regulatory" evidence="6">
    <location>
        <begin position="3"/>
        <end position="120"/>
    </location>
</feature>
<keyword evidence="3" id="KW-0804">Transcription</keyword>
<dbReference type="SUPFAM" id="SSF46689">
    <property type="entry name" value="Homeodomain-like"/>
    <property type="match status" value="2"/>
</dbReference>
<name>A0A920CL39_9BACL</name>
<reference evidence="7" key="1">
    <citation type="submission" date="2021-03" db="EMBL/GenBank/DDBJ databases">
        <title>Antimicrobial resistance genes in bacteria isolated from Japanese honey, and their potential for conferring macrolide and lincosamide resistance in the American foulbrood pathogen Paenibacillus larvae.</title>
        <authorList>
            <person name="Okamoto M."/>
            <person name="Kumagai M."/>
            <person name="Kanamori H."/>
            <person name="Takamatsu D."/>
        </authorList>
    </citation>
    <scope>NUCLEOTIDE SEQUENCE</scope>
    <source>
        <strain evidence="7">J41TS4</strain>
    </source>
</reference>
<proteinExistence type="predicted"/>
<evidence type="ECO:0000256" key="1">
    <source>
        <dbReference type="ARBA" id="ARBA00023015"/>
    </source>
</evidence>
<accession>A0A920CL39</accession>
<evidence type="ECO:0000259" key="5">
    <source>
        <dbReference type="PROSITE" id="PS01124"/>
    </source>
</evidence>
<dbReference type="InterPro" id="IPR011006">
    <property type="entry name" value="CheY-like_superfamily"/>
</dbReference>
<dbReference type="PROSITE" id="PS00041">
    <property type="entry name" value="HTH_ARAC_FAMILY_1"/>
    <property type="match status" value="1"/>
</dbReference>
<evidence type="ECO:0000313" key="7">
    <source>
        <dbReference type="EMBL" id="GIO43120.1"/>
    </source>
</evidence>
<dbReference type="Pfam" id="PF12833">
    <property type="entry name" value="HTH_18"/>
    <property type="match status" value="1"/>
</dbReference>
<evidence type="ECO:0000256" key="3">
    <source>
        <dbReference type="ARBA" id="ARBA00023163"/>
    </source>
</evidence>
<evidence type="ECO:0000259" key="6">
    <source>
        <dbReference type="PROSITE" id="PS50110"/>
    </source>
</evidence>
<dbReference type="CDD" id="cd17536">
    <property type="entry name" value="REC_YesN-like"/>
    <property type="match status" value="1"/>
</dbReference>
<dbReference type="PANTHER" id="PTHR43280:SF2">
    <property type="entry name" value="HTH-TYPE TRANSCRIPTIONAL REGULATOR EXSA"/>
    <property type="match status" value="1"/>
</dbReference>
<gene>
    <name evidence="7" type="ORF">J41TS4_28780</name>
</gene>
<dbReference type="AlphaFoldDB" id="A0A920CL39"/>
<dbReference type="InterPro" id="IPR018062">
    <property type="entry name" value="HTH_AraC-typ_CS"/>
</dbReference>
<keyword evidence="4" id="KW-0597">Phosphoprotein</keyword>
<keyword evidence="2 7" id="KW-0238">DNA-binding</keyword>
<dbReference type="SUPFAM" id="SSF52172">
    <property type="entry name" value="CheY-like"/>
    <property type="match status" value="1"/>
</dbReference>
<dbReference type="Gene3D" id="1.10.10.60">
    <property type="entry name" value="Homeodomain-like"/>
    <property type="match status" value="2"/>
</dbReference>
<dbReference type="InterPro" id="IPR020449">
    <property type="entry name" value="Tscrpt_reg_AraC-type_HTH"/>
</dbReference>
<dbReference type="SMART" id="SM00342">
    <property type="entry name" value="HTH_ARAC"/>
    <property type="match status" value="1"/>
</dbReference>
<keyword evidence="8" id="KW-1185">Reference proteome</keyword>
<dbReference type="Pfam" id="PF00072">
    <property type="entry name" value="Response_reg"/>
    <property type="match status" value="1"/>
</dbReference>
<dbReference type="GO" id="GO:0003700">
    <property type="term" value="F:DNA-binding transcription factor activity"/>
    <property type="evidence" value="ECO:0007669"/>
    <property type="project" value="InterPro"/>
</dbReference>
<dbReference type="GO" id="GO:0043565">
    <property type="term" value="F:sequence-specific DNA binding"/>
    <property type="evidence" value="ECO:0007669"/>
    <property type="project" value="InterPro"/>
</dbReference>
<dbReference type="GO" id="GO:0000160">
    <property type="term" value="P:phosphorelay signal transduction system"/>
    <property type="evidence" value="ECO:0007669"/>
    <property type="project" value="InterPro"/>
</dbReference>
<dbReference type="PROSITE" id="PS01124">
    <property type="entry name" value="HTH_ARAC_FAMILY_2"/>
    <property type="match status" value="1"/>
</dbReference>
<evidence type="ECO:0000313" key="8">
    <source>
        <dbReference type="Proteomes" id="UP000678895"/>
    </source>
</evidence>